<comment type="function">
    <text evidence="3">Part of a sulfur-relay system required for 2-thiolation of 5-methylaminomethyl-2-thiouridine (mnm(5)s(2)U) at tRNA wobble positions.</text>
</comment>
<dbReference type="PANTHER" id="PTHR37526">
    <property type="entry name" value="PROTEIN TUSB"/>
    <property type="match status" value="1"/>
</dbReference>
<dbReference type="Proteomes" id="UP001596230">
    <property type="component" value="Unassembled WGS sequence"/>
</dbReference>
<keyword evidence="2 3" id="KW-0819">tRNA processing</keyword>
<dbReference type="InterPro" id="IPR007215">
    <property type="entry name" value="Sulphur_relay_TusB/DsrH"/>
</dbReference>
<evidence type="ECO:0000256" key="3">
    <source>
        <dbReference type="HAMAP-Rule" id="MF_01564"/>
    </source>
</evidence>
<dbReference type="SUPFAM" id="SSF75169">
    <property type="entry name" value="DsrEFH-like"/>
    <property type="match status" value="1"/>
</dbReference>
<evidence type="ECO:0000313" key="5">
    <source>
        <dbReference type="Proteomes" id="UP001596230"/>
    </source>
</evidence>
<organism evidence="4 5">
    <name type="scientific">Tatumella terrea</name>
    <dbReference type="NCBI Taxonomy" id="419007"/>
    <lineage>
        <taxon>Bacteria</taxon>
        <taxon>Pseudomonadati</taxon>
        <taxon>Pseudomonadota</taxon>
        <taxon>Gammaproteobacteria</taxon>
        <taxon>Enterobacterales</taxon>
        <taxon>Erwiniaceae</taxon>
        <taxon>Tatumella</taxon>
    </lineage>
</organism>
<dbReference type="HAMAP" id="MF_01564">
    <property type="entry name" value="Thiourid_synth_B"/>
    <property type="match status" value="1"/>
</dbReference>
<dbReference type="InterPro" id="IPR027396">
    <property type="entry name" value="DsrEFH-like"/>
</dbReference>
<comment type="caution">
    <text evidence="4">The sequence shown here is derived from an EMBL/GenBank/DDBJ whole genome shotgun (WGS) entry which is preliminary data.</text>
</comment>
<protein>
    <recommendedName>
        <fullName evidence="3">Protein TusB</fullName>
    </recommendedName>
    <alternativeName>
        <fullName evidence="3">tRNA 2-thiouridine synthesizing protein B</fullName>
    </alternativeName>
</protein>
<gene>
    <name evidence="3 4" type="primary">tusB</name>
    <name evidence="4" type="ORF">ACFP9W_00960</name>
</gene>
<dbReference type="GO" id="GO:0016740">
    <property type="term" value="F:transferase activity"/>
    <property type="evidence" value="ECO:0007669"/>
    <property type="project" value="UniProtKB-KW"/>
</dbReference>
<name>A0ABW1VWD5_9GAMM</name>
<comment type="subunit">
    <text evidence="3">Heterohexamer, formed by a dimer of trimers. The hexameric TusBCD complex contains 2 copies each of TusB, TusC and TusD. The TusBCD complex interacts with TusE.</text>
</comment>
<evidence type="ECO:0000256" key="2">
    <source>
        <dbReference type="ARBA" id="ARBA00022694"/>
    </source>
</evidence>
<dbReference type="InterPro" id="IPR023526">
    <property type="entry name" value="Sulphur_relay_TusB"/>
</dbReference>
<sequence>MLHTLMHSPWQSDVTGRISLLGADDDVLLLQDGVLAALKGNPFAEMLLASPATIYVLEDDLQARGLAEQISPNMHKVGYNGFVELTIRHPQQLAW</sequence>
<evidence type="ECO:0000313" key="4">
    <source>
        <dbReference type="EMBL" id="MFC6376697.1"/>
    </source>
</evidence>
<comment type="similarity">
    <text evidence="3">Belongs to the DsrH/TusB family.</text>
</comment>
<dbReference type="Pfam" id="PF04077">
    <property type="entry name" value="DsrH"/>
    <property type="match status" value="1"/>
</dbReference>
<dbReference type="NCBIfam" id="NF010035">
    <property type="entry name" value="PRK13510.1"/>
    <property type="match status" value="1"/>
</dbReference>
<keyword evidence="1 3" id="KW-0963">Cytoplasm</keyword>
<keyword evidence="4" id="KW-0808">Transferase</keyword>
<evidence type="ECO:0000256" key="1">
    <source>
        <dbReference type="ARBA" id="ARBA00022490"/>
    </source>
</evidence>
<dbReference type="PANTHER" id="PTHR37526:SF1">
    <property type="entry name" value="PROTEIN TUSB"/>
    <property type="match status" value="1"/>
</dbReference>
<dbReference type="NCBIfam" id="TIGR03011">
    <property type="entry name" value="sulf_tusB_dsrH"/>
    <property type="match status" value="1"/>
</dbReference>
<dbReference type="EMBL" id="JBHSUB010000001">
    <property type="protein sequence ID" value="MFC6376697.1"/>
    <property type="molecule type" value="Genomic_DNA"/>
</dbReference>
<dbReference type="Gene3D" id="3.40.1260.10">
    <property type="entry name" value="DsrEFH-like"/>
    <property type="match status" value="1"/>
</dbReference>
<dbReference type="RefSeq" id="WP_212713488.1">
    <property type="nucleotide sequence ID" value="NZ_BAAAFX010000008.1"/>
</dbReference>
<proteinExistence type="inferred from homology"/>
<reference evidence="5" key="1">
    <citation type="journal article" date="2019" name="Int. J. Syst. Evol. Microbiol.">
        <title>The Global Catalogue of Microorganisms (GCM) 10K type strain sequencing project: providing services to taxonomists for standard genome sequencing and annotation.</title>
        <authorList>
            <consortium name="The Broad Institute Genomics Platform"/>
            <consortium name="The Broad Institute Genome Sequencing Center for Infectious Disease"/>
            <person name="Wu L."/>
            <person name="Ma J."/>
        </authorList>
    </citation>
    <scope>NUCLEOTIDE SEQUENCE [LARGE SCALE GENOMIC DNA]</scope>
    <source>
        <strain evidence="5">CGMCC 1.18518</strain>
    </source>
</reference>
<comment type="subcellular location">
    <subcellularLocation>
        <location evidence="3">Cytoplasm</location>
    </subcellularLocation>
</comment>
<accession>A0ABW1VWD5</accession>
<keyword evidence="5" id="KW-1185">Reference proteome</keyword>